<dbReference type="RefSeq" id="WP_160800906.1">
    <property type="nucleotide sequence ID" value="NZ_WUUL01000004.1"/>
</dbReference>
<organism evidence="2 3">
    <name type="scientific">Shimazuella alba</name>
    <dbReference type="NCBI Taxonomy" id="2690964"/>
    <lineage>
        <taxon>Bacteria</taxon>
        <taxon>Bacillati</taxon>
        <taxon>Bacillota</taxon>
        <taxon>Bacilli</taxon>
        <taxon>Bacillales</taxon>
        <taxon>Thermoactinomycetaceae</taxon>
        <taxon>Shimazuella</taxon>
    </lineage>
</organism>
<dbReference type="NCBIfam" id="TIGR02906">
    <property type="entry name" value="spore_CotS"/>
    <property type="match status" value="1"/>
</dbReference>
<dbReference type="PANTHER" id="PTHR39179:SF1">
    <property type="entry name" value="SPORE COAT PROTEIN I"/>
    <property type="match status" value="1"/>
</dbReference>
<dbReference type="InterPro" id="IPR047175">
    <property type="entry name" value="CotS-like"/>
</dbReference>
<accession>A0A6I4VPJ0</accession>
<feature type="region of interest" description="Disordered" evidence="1">
    <location>
        <begin position="369"/>
        <end position="499"/>
    </location>
</feature>
<dbReference type="PANTHER" id="PTHR39179">
    <property type="entry name" value="SPORE COAT PROTEIN I"/>
    <property type="match status" value="1"/>
</dbReference>
<dbReference type="InterPro" id="IPR014255">
    <property type="entry name" value="Spore_coat_CotS"/>
</dbReference>
<dbReference type="GO" id="GO:0042601">
    <property type="term" value="C:endospore-forming forespore"/>
    <property type="evidence" value="ECO:0007669"/>
    <property type="project" value="TreeGrafter"/>
</dbReference>
<name>A0A6I4VPJ0_9BACL</name>
<dbReference type="Gene3D" id="3.30.200.20">
    <property type="entry name" value="Phosphorylase Kinase, domain 1"/>
    <property type="match status" value="1"/>
</dbReference>
<feature type="compositionally biased region" description="Basic residues" evidence="1">
    <location>
        <begin position="473"/>
        <end position="488"/>
    </location>
</feature>
<feature type="compositionally biased region" description="Low complexity" evidence="1">
    <location>
        <begin position="401"/>
        <end position="413"/>
    </location>
</feature>
<dbReference type="Gene3D" id="3.90.1200.10">
    <property type="match status" value="1"/>
</dbReference>
<keyword evidence="2" id="KW-0946">Virion</keyword>
<proteinExistence type="predicted"/>
<feature type="compositionally biased region" description="Basic residues" evidence="1">
    <location>
        <begin position="414"/>
        <end position="452"/>
    </location>
</feature>
<dbReference type="SUPFAM" id="SSF56112">
    <property type="entry name" value="Protein kinase-like (PK-like)"/>
    <property type="match status" value="1"/>
</dbReference>
<evidence type="ECO:0000256" key="1">
    <source>
        <dbReference type="SAM" id="MobiDB-lite"/>
    </source>
</evidence>
<evidence type="ECO:0000313" key="2">
    <source>
        <dbReference type="EMBL" id="MXQ53547.1"/>
    </source>
</evidence>
<dbReference type="Proteomes" id="UP000430692">
    <property type="component" value="Unassembled WGS sequence"/>
</dbReference>
<gene>
    <name evidence="2" type="ORF">GSM42_07355</name>
</gene>
<protein>
    <submittedName>
        <fullName evidence="2">CotS family spore coat protein</fullName>
    </submittedName>
</protein>
<dbReference type="AlphaFoldDB" id="A0A6I4VPJ0"/>
<keyword evidence="3" id="KW-1185">Reference proteome</keyword>
<evidence type="ECO:0000313" key="3">
    <source>
        <dbReference type="Proteomes" id="UP000430692"/>
    </source>
</evidence>
<dbReference type="EMBL" id="WUUL01000004">
    <property type="protein sequence ID" value="MXQ53547.1"/>
    <property type="molecule type" value="Genomic_DNA"/>
</dbReference>
<keyword evidence="2" id="KW-0167">Capsid protein</keyword>
<sequence>MKESEYIIQPWGTAEQDTEDVPIELTNLAKKVATQYDMKLNSLEMITSKPDKGGAIWRIDTNKGMRSLKVLHRTPERSLFSVGAQEYLVNQGARVPKLIPAKSGKNYVEAGGKLWIVTDWIDLTPADQTTIEGFGMLCYGLGEFHQHSKGYVPPFGSKFSSRLHNYPKQYEKMATKINWFRELARAYPEMPASRMLFLMVDKYERQAIKALERLNTTPYYELIAKGEQHWGLAHQDYGFSNGQLGPKGVWIIDLDGVSFDLPIRDLRKLVTSSMEDKGVWDVEWMNGMIQAYHQANPISPQLFEVFLTDMMLPNEFYKHVKEIIFSPTTLMNEQLEALLTNIESQDATKWTALQQLSKEWKVGGKNIPNWEKFSRENAPAKRFRKPVETPTEVESPKQEPTETPESTPSPVRTPVRRKKRRLVPRRGSKAPLQRNKRIPLQRKKRTPLRSPKKALDRGPKRKKKLSRKTPLQKQRKATRKTTFRRKKISNYPLQGKREV</sequence>
<reference evidence="2 3" key="1">
    <citation type="submission" date="2019-12" db="EMBL/GenBank/DDBJ databases">
        <title>Whole-genome analyses of novel actinobacteria.</title>
        <authorList>
            <person name="Sahin N."/>
            <person name="Saygin H."/>
        </authorList>
    </citation>
    <scope>NUCLEOTIDE SEQUENCE [LARGE SCALE GENOMIC DNA]</scope>
    <source>
        <strain evidence="2 3">KC615</strain>
    </source>
</reference>
<dbReference type="InterPro" id="IPR011009">
    <property type="entry name" value="Kinase-like_dom_sf"/>
</dbReference>
<comment type="caution">
    <text evidence="2">The sequence shown here is derived from an EMBL/GenBank/DDBJ whole genome shotgun (WGS) entry which is preliminary data.</text>
</comment>